<name>A0ACB7TNZ4_HYAAI</name>
<evidence type="ECO:0000313" key="2">
    <source>
        <dbReference type="Proteomes" id="UP000821845"/>
    </source>
</evidence>
<dbReference type="Proteomes" id="UP000821845">
    <property type="component" value="Chromosome 1"/>
</dbReference>
<accession>A0ACB7TNZ4</accession>
<reference evidence="1" key="1">
    <citation type="submission" date="2020-05" db="EMBL/GenBank/DDBJ databases">
        <title>Large-scale comparative analyses of tick genomes elucidate their genetic diversity and vector capacities.</title>
        <authorList>
            <person name="Jia N."/>
            <person name="Wang J."/>
            <person name="Shi W."/>
            <person name="Du L."/>
            <person name="Sun Y."/>
            <person name="Zhan W."/>
            <person name="Jiang J."/>
            <person name="Wang Q."/>
            <person name="Zhang B."/>
            <person name="Ji P."/>
            <person name="Sakyi L.B."/>
            <person name="Cui X."/>
            <person name="Yuan T."/>
            <person name="Jiang B."/>
            <person name="Yang W."/>
            <person name="Lam T.T.-Y."/>
            <person name="Chang Q."/>
            <person name="Ding S."/>
            <person name="Wang X."/>
            <person name="Zhu J."/>
            <person name="Ruan X."/>
            <person name="Zhao L."/>
            <person name="Wei J."/>
            <person name="Que T."/>
            <person name="Du C."/>
            <person name="Cheng J."/>
            <person name="Dai P."/>
            <person name="Han X."/>
            <person name="Huang E."/>
            <person name="Gao Y."/>
            <person name="Liu J."/>
            <person name="Shao H."/>
            <person name="Ye R."/>
            <person name="Li L."/>
            <person name="Wei W."/>
            <person name="Wang X."/>
            <person name="Wang C."/>
            <person name="Yang T."/>
            <person name="Huo Q."/>
            <person name="Li W."/>
            <person name="Guo W."/>
            <person name="Chen H."/>
            <person name="Zhou L."/>
            <person name="Ni X."/>
            <person name="Tian J."/>
            <person name="Zhou Y."/>
            <person name="Sheng Y."/>
            <person name="Liu T."/>
            <person name="Pan Y."/>
            <person name="Xia L."/>
            <person name="Li J."/>
            <person name="Zhao F."/>
            <person name="Cao W."/>
        </authorList>
    </citation>
    <scope>NUCLEOTIDE SEQUENCE</scope>
    <source>
        <strain evidence="1">Hyas-2018</strain>
    </source>
</reference>
<proteinExistence type="predicted"/>
<protein>
    <submittedName>
        <fullName evidence="1">Uncharacterized protein</fullName>
    </submittedName>
</protein>
<comment type="caution">
    <text evidence="1">The sequence shown here is derived from an EMBL/GenBank/DDBJ whole genome shotgun (WGS) entry which is preliminary data.</text>
</comment>
<keyword evidence="2" id="KW-1185">Reference proteome</keyword>
<sequence>MLAKVECRLESVRRRDRECKQKQSSQKRFPPVASVTSLRSLTGQQHPRHREKRGSSLHAILSSTRVLIAKEHRPKKSGAGSCGQTRYDCAFLFRRVRLWTPVGASQPFSKHALPDPHHGQAARRYHKCLRA</sequence>
<organism evidence="1 2">
    <name type="scientific">Hyalomma asiaticum</name>
    <name type="common">Tick</name>
    <dbReference type="NCBI Taxonomy" id="266040"/>
    <lineage>
        <taxon>Eukaryota</taxon>
        <taxon>Metazoa</taxon>
        <taxon>Ecdysozoa</taxon>
        <taxon>Arthropoda</taxon>
        <taxon>Chelicerata</taxon>
        <taxon>Arachnida</taxon>
        <taxon>Acari</taxon>
        <taxon>Parasitiformes</taxon>
        <taxon>Ixodida</taxon>
        <taxon>Ixodoidea</taxon>
        <taxon>Ixodidae</taxon>
        <taxon>Hyalomminae</taxon>
        <taxon>Hyalomma</taxon>
    </lineage>
</organism>
<evidence type="ECO:0000313" key="1">
    <source>
        <dbReference type="EMBL" id="KAH6947883.1"/>
    </source>
</evidence>
<gene>
    <name evidence="1" type="ORF">HPB50_021968</name>
</gene>
<dbReference type="EMBL" id="CM023481">
    <property type="protein sequence ID" value="KAH6947883.1"/>
    <property type="molecule type" value="Genomic_DNA"/>
</dbReference>